<name>A0A1M6CAL1_9BACT</name>
<dbReference type="AlphaFoldDB" id="A0A1M6CAL1"/>
<feature type="signal peptide" evidence="1">
    <location>
        <begin position="1"/>
        <end position="21"/>
    </location>
</feature>
<gene>
    <name evidence="2" type="ORF">SAMN02745181_0428</name>
</gene>
<evidence type="ECO:0000313" key="2">
    <source>
        <dbReference type="EMBL" id="SHI57834.1"/>
    </source>
</evidence>
<proteinExistence type="predicted"/>
<dbReference type="RefSeq" id="WP_143157852.1">
    <property type="nucleotide sequence ID" value="NZ_FQYR01000002.1"/>
</dbReference>
<dbReference type="EMBL" id="FQYR01000002">
    <property type="protein sequence ID" value="SHI57834.1"/>
    <property type="molecule type" value="Genomic_DNA"/>
</dbReference>
<feature type="chain" id="PRO_5013246135" evidence="1">
    <location>
        <begin position="22"/>
        <end position="144"/>
    </location>
</feature>
<reference evidence="2 3" key="1">
    <citation type="submission" date="2016-11" db="EMBL/GenBank/DDBJ databases">
        <authorList>
            <person name="Jaros S."/>
            <person name="Januszkiewicz K."/>
            <person name="Wedrychowicz H."/>
        </authorList>
    </citation>
    <scope>NUCLEOTIDE SEQUENCE [LARGE SCALE GENOMIC DNA]</scope>
    <source>
        <strain evidence="2 3">DSM 18772</strain>
    </source>
</reference>
<sequence>MMKTTIFFLLSFALFTPLLVADDRIDEVEMKHLGGFEVPFHFFLKEKGYIPIVYLNSYPVKPRKLNLEEKQKLYILLRSAEAASFDKHQQDYFLSRDCDLFKLLTLNIELPDSEIEKTELKVGVIAKILLSSIAEESALPLLKK</sequence>
<accession>A0A1M6CAL1</accession>
<evidence type="ECO:0000313" key="3">
    <source>
        <dbReference type="Proteomes" id="UP000184510"/>
    </source>
</evidence>
<organism evidence="2 3">
    <name type="scientific">Rubritalea squalenifaciens DSM 18772</name>
    <dbReference type="NCBI Taxonomy" id="1123071"/>
    <lineage>
        <taxon>Bacteria</taxon>
        <taxon>Pseudomonadati</taxon>
        <taxon>Verrucomicrobiota</taxon>
        <taxon>Verrucomicrobiia</taxon>
        <taxon>Verrucomicrobiales</taxon>
        <taxon>Rubritaleaceae</taxon>
        <taxon>Rubritalea</taxon>
    </lineage>
</organism>
<evidence type="ECO:0000256" key="1">
    <source>
        <dbReference type="SAM" id="SignalP"/>
    </source>
</evidence>
<protein>
    <submittedName>
        <fullName evidence="2">Uncharacterized protein</fullName>
    </submittedName>
</protein>
<dbReference type="STRING" id="1123071.SAMN02745181_0428"/>
<dbReference type="Proteomes" id="UP000184510">
    <property type="component" value="Unassembled WGS sequence"/>
</dbReference>
<keyword evidence="1" id="KW-0732">Signal</keyword>
<dbReference type="InParanoid" id="A0A1M6CAL1"/>
<keyword evidence="3" id="KW-1185">Reference proteome</keyword>